<keyword evidence="1 3" id="KW-0812">Transmembrane</keyword>
<keyword evidence="1" id="KW-0813">Transport</keyword>
<dbReference type="GO" id="GO:0005242">
    <property type="term" value="F:inward rectifier potassium channel activity"/>
    <property type="evidence" value="ECO:0007669"/>
    <property type="project" value="InterPro"/>
</dbReference>
<evidence type="ECO:0000256" key="2">
    <source>
        <dbReference type="SAM" id="MobiDB-lite"/>
    </source>
</evidence>
<keyword evidence="1" id="KW-0851">Voltage-gated channel</keyword>
<dbReference type="InterPro" id="IPR040445">
    <property type="entry name" value="Kir_TM"/>
</dbReference>
<reference evidence="5 6" key="1">
    <citation type="submission" date="2020-04" db="EMBL/GenBank/DDBJ databases">
        <title>Perkinsus olseni comparative genomics.</title>
        <authorList>
            <person name="Bogema D.R."/>
        </authorList>
    </citation>
    <scope>NUCLEOTIDE SEQUENCE [LARGE SCALE GENOMIC DNA]</scope>
    <source>
        <strain evidence="5">ATCC PRA-31</strain>
    </source>
</reference>
<feature type="compositionally biased region" description="Low complexity" evidence="2">
    <location>
        <begin position="395"/>
        <end position="404"/>
    </location>
</feature>
<evidence type="ECO:0000313" key="5">
    <source>
        <dbReference type="EMBL" id="KAF4659654.1"/>
    </source>
</evidence>
<dbReference type="InterPro" id="IPR013518">
    <property type="entry name" value="K_chnl_inward-rec_Kir_cyto"/>
</dbReference>
<feature type="region of interest" description="Disordered" evidence="2">
    <location>
        <begin position="757"/>
        <end position="780"/>
    </location>
</feature>
<feature type="region of interest" description="Disordered" evidence="2">
    <location>
        <begin position="955"/>
        <end position="1001"/>
    </location>
</feature>
<feature type="transmembrane region" description="Helical" evidence="3">
    <location>
        <begin position="546"/>
        <end position="568"/>
    </location>
</feature>
<feature type="region of interest" description="Disordered" evidence="2">
    <location>
        <begin position="390"/>
        <end position="426"/>
    </location>
</feature>
<keyword evidence="1" id="KW-0633">Potassium transport</keyword>
<sequence>MAFNLLTQLLFGRRDKYSGGVFTLPRCLGVPFTPSKPTDTAEPIRTSRVKSRCEWFWTESFVICYLRDHYGLFDFPPGFWDERDPQENALARRSRLLYLLTHDLTPPLDDALFMEDVDNDAILSFLAGRGFIYLEAIEADGTICSFGVYLLSAWRAYRAKMAMLGRLCDSTRSFLSKASFLTPLAMYGFYDISAFECIPPADSYCELLLQCPAFPGSGEIAMLAASVSWQWRSFATKRSAKPRQRVFDMKARCAYRAIEEEFRALRLDRGLVFRGGETFYLSRLPCMTSPLLVPHHHSSSCRPSSRDPLALPLLKEEEEEDLERGGTDRSDADSIPLVSTVSSAVVETTREGTPEPSAIKWHYQERSYSTTSPFMPGRVPNLRSAAIGQSLATQPSSPEASSPEGGRASRPHLRHQQTFPLPSGHVASEVSSLKTTPIPVCAAVEDCTEAQEWARLFYLYFYLDIGVGMLNDDDEALWSWIALAGPARLKVAHVGGRGQDRGDRRSLISARGNLNVHRLIPYITKVYLNWLYDTFPSIIRLKWHTIFFLVIIIYIIVILLYALCFWSFDSNFLCTKDVHDLGDYFFFVQTLFTIGYGGKEPLCFATNVGVTIISILGLLQHTALTGIVFAKFTLDSSRDLACAFSTRLFAIPPGEDSFTGLGGMDSDRLQSVAADSEHVKLCFRFVNVFHRHFFHVSMRLFLVEHHPASEDNWSCPTVQELHYFDTSIPLEFMSLPVEVCAYIPIERLPLLHQADVLDDDDEEGDGGQEGTMEDGAVAGTPAGGRSILAAAVNNCPASTSTVGQHFWVRHFSSEHYKVARQVSGAPPPPPPTIPAPNIWPSTVTPRSATHGGDPMTPQRETPRQSYAASSARSSCLKEAASSFELVCTLEFTDATTGHEISAKKSWPLTDVTWLPPGTDISLCWMSIVQRVGNTGVYNVDVSNLDSIASYDYESSASGQSSREEGSSISYSLQSPRDPVDFSTPSPAFNSDTSPVNHVPRPTVSRVWSTAATAEAAKDEQLPDSAWSIRLGTYRMDSETSPERENDKGSKRESGRFPRASGGVANRWLSAEDPKVLFASKAANDLSQSNATADVTSRSAATVLSTAGSASKRYMRSRTMSNIGDLGSRIPLGIRRQSQRRAFGAGLVDSLD</sequence>
<proteinExistence type="inferred from homology"/>
<feature type="region of interest" description="Disordered" evidence="2">
    <location>
        <begin position="1032"/>
        <end position="1060"/>
    </location>
</feature>
<feature type="compositionally biased region" description="Polar residues" evidence="2">
    <location>
        <begin position="982"/>
        <end position="995"/>
    </location>
</feature>
<keyword evidence="3" id="KW-1133">Transmembrane helix</keyword>
<comment type="subcellular location">
    <subcellularLocation>
        <location evidence="1">Membrane</location>
        <topology evidence="1">Multi-pass membrane protein</topology>
    </subcellularLocation>
</comment>
<feature type="compositionally biased region" description="Basic and acidic residues" evidence="2">
    <location>
        <begin position="323"/>
        <end position="332"/>
    </location>
</feature>
<keyword evidence="1" id="KW-0406">Ion transport</keyword>
<dbReference type="Gene3D" id="1.10.287.70">
    <property type="match status" value="1"/>
</dbReference>
<dbReference type="Proteomes" id="UP000572268">
    <property type="component" value="Unassembled WGS sequence"/>
</dbReference>
<organism evidence="5 6">
    <name type="scientific">Perkinsus olseni</name>
    <name type="common">Perkinsus atlanticus</name>
    <dbReference type="NCBI Taxonomy" id="32597"/>
    <lineage>
        <taxon>Eukaryota</taxon>
        <taxon>Sar</taxon>
        <taxon>Alveolata</taxon>
        <taxon>Perkinsozoa</taxon>
        <taxon>Perkinsea</taxon>
        <taxon>Perkinsida</taxon>
        <taxon>Perkinsidae</taxon>
        <taxon>Perkinsus</taxon>
    </lineage>
</organism>
<evidence type="ECO:0000313" key="6">
    <source>
        <dbReference type="Proteomes" id="UP000572268"/>
    </source>
</evidence>
<protein>
    <recommendedName>
        <fullName evidence="4">Potassium channel inwardly rectifying transmembrane domain-containing protein</fullName>
    </recommendedName>
</protein>
<feature type="region of interest" description="Disordered" evidence="2">
    <location>
        <begin position="317"/>
        <end position="362"/>
    </location>
</feature>
<feature type="compositionally biased region" description="Low complexity" evidence="2">
    <location>
        <begin position="955"/>
        <end position="971"/>
    </location>
</feature>
<dbReference type="PANTHER" id="PTHR11767">
    <property type="entry name" value="INWARD RECTIFIER POTASSIUM CHANNEL"/>
    <property type="match status" value="1"/>
</dbReference>
<comment type="caution">
    <text evidence="5">The sequence shown here is derived from an EMBL/GenBank/DDBJ whole genome shotgun (WGS) entry which is preliminary data.</text>
</comment>
<feature type="compositionally biased region" description="Pro residues" evidence="2">
    <location>
        <begin position="825"/>
        <end position="834"/>
    </location>
</feature>
<evidence type="ECO:0000259" key="4">
    <source>
        <dbReference type="Pfam" id="PF01007"/>
    </source>
</evidence>
<dbReference type="Gene3D" id="2.60.40.1400">
    <property type="entry name" value="G protein-activated inward rectifier potassium channel 1"/>
    <property type="match status" value="1"/>
</dbReference>
<dbReference type="InterPro" id="IPR016449">
    <property type="entry name" value="K_chnl_inward-rec_Kir"/>
</dbReference>
<evidence type="ECO:0000256" key="1">
    <source>
        <dbReference type="RuleBase" id="RU003822"/>
    </source>
</evidence>
<keyword evidence="1" id="KW-0407">Ion channel</keyword>
<keyword evidence="3" id="KW-0472">Membrane</keyword>
<evidence type="ECO:0000256" key="3">
    <source>
        <dbReference type="SAM" id="Phobius"/>
    </source>
</evidence>
<keyword evidence="1" id="KW-0630">Potassium</keyword>
<dbReference type="Pfam" id="PF01007">
    <property type="entry name" value="IRK"/>
    <property type="match status" value="1"/>
</dbReference>
<gene>
    <name evidence="5" type="ORF">FOL46_006524</name>
</gene>
<comment type="similarity">
    <text evidence="1">Belongs to the inward rectifier-type potassium channel (TC 1.A.2.1) family.</text>
</comment>
<name>A0A7J6LK52_PEROL</name>
<feature type="compositionally biased region" description="Low complexity" evidence="2">
    <location>
        <begin position="338"/>
        <end position="347"/>
    </location>
</feature>
<feature type="region of interest" description="Disordered" evidence="2">
    <location>
        <begin position="819"/>
        <end position="869"/>
    </location>
</feature>
<dbReference type="EMBL" id="JABANN010000422">
    <property type="protein sequence ID" value="KAF4659654.1"/>
    <property type="molecule type" value="Genomic_DNA"/>
</dbReference>
<feature type="compositionally biased region" description="Basic and acidic residues" evidence="2">
    <location>
        <begin position="1035"/>
        <end position="1055"/>
    </location>
</feature>
<dbReference type="SUPFAM" id="SSF81324">
    <property type="entry name" value="Voltage-gated potassium channels"/>
    <property type="match status" value="1"/>
</dbReference>
<dbReference type="AlphaFoldDB" id="A0A7J6LK52"/>
<dbReference type="GO" id="GO:1990573">
    <property type="term" value="P:potassium ion import across plasma membrane"/>
    <property type="evidence" value="ECO:0007669"/>
    <property type="project" value="TreeGrafter"/>
</dbReference>
<feature type="compositionally biased region" description="Acidic residues" evidence="2">
    <location>
        <begin position="757"/>
        <end position="766"/>
    </location>
</feature>
<feature type="domain" description="Potassium channel inwardly rectifying transmembrane" evidence="4">
    <location>
        <begin position="511"/>
        <end position="632"/>
    </location>
</feature>
<accession>A0A7J6LK52</accession>
<dbReference type="GO" id="GO:0034702">
    <property type="term" value="C:monoatomic ion channel complex"/>
    <property type="evidence" value="ECO:0007669"/>
    <property type="project" value="UniProtKB-KW"/>
</dbReference>
<dbReference type="GO" id="GO:0034765">
    <property type="term" value="P:regulation of monoatomic ion transmembrane transport"/>
    <property type="evidence" value="ECO:0007669"/>
    <property type="project" value="TreeGrafter"/>
</dbReference>
<dbReference type="GO" id="GO:0005886">
    <property type="term" value="C:plasma membrane"/>
    <property type="evidence" value="ECO:0007669"/>
    <property type="project" value="TreeGrafter"/>
</dbReference>